<dbReference type="Proteomes" id="UP001519273">
    <property type="component" value="Unassembled WGS sequence"/>
</dbReference>
<dbReference type="RefSeq" id="WP_209846405.1">
    <property type="nucleotide sequence ID" value="NZ_CBCRVE010000002.1"/>
</dbReference>
<evidence type="ECO:0008006" key="4">
    <source>
        <dbReference type="Google" id="ProtNLM"/>
    </source>
</evidence>
<feature type="transmembrane region" description="Helical" evidence="1">
    <location>
        <begin position="140"/>
        <end position="161"/>
    </location>
</feature>
<evidence type="ECO:0000313" key="2">
    <source>
        <dbReference type="EMBL" id="MBP1936320.1"/>
    </source>
</evidence>
<feature type="transmembrane region" description="Helical" evidence="1">
    <location>
        <begin position="99"/>
        <end position="119"/>
    </location>
</feature>
<sequence>MNQHISFLLPAVLILWGLYRRVRRNVGLQLIVKRRLYMRIIIFSLLALLALSYSVRQHSFIIYDVLGVVLGGILLTVSIRTTTYEEHDNRWHYRPNTTIGMIIIALFIYRIGYRLYFMYQMMTSMENNNYGSLNDFSKDPLTIAVLCILVTYYIGFNIHLIRKANTLMVTQPNQ</sequence>
<protein>
    <recommendedName>
        <fullName evidence="4">DUF1453 family protein</fullName>
    </recommendedName>
</protein>
<feature type="transmembrane region" description="Helical" evidence="1">
    <location>
        <begin position="60"/>
        <end position="79"/>
    </location>
</feature>
<keyword evidence="1" id="KW-1133">Transmembrane helix</keyword>
<keyword evidence="1" id="KW-0472">Membrane</keyword>
<reference evidence="2 3" key="1">
    <citation type="submission" date="2021-03" db="EMBL/GenBank/DDBJ databases">
        <title>Genomic Encyclopedia of Type Strains, Phase IV (KMG-IV): sequencing the most valuable type-strain genomes for metagenomic binning, comparative biology and taxonomic classification.</title>
        <authorList>
            <person name="Goeker M."/>
        </authorList>
    </citation>
    <scope>NUCLEOTIDE SEQUENCE [LARGE SCALE GENOMIC DNA]</scope>
    <source>
        <strain evidence="2 3">DSM 23491</strain>
    </source>
</reference>
<evidence type="ECO:0000313" key="3">
    <source>
        <dbReference type="Proteomes" id="UP001519273"/>
    </source>
</evidence>
<proteinExistence type="predicted"/>
<dbReference type="EMBL" id="JAGGKP010000001">
    <property type="protein sequence ID" value="MBP1936320.1"/>
    <property type="molecule type" value="Genomic_DNA"/>
</dbReference>
<comment type="caution">
    <text evidence="2">The sequence shown here is derived from an EMBL/GenBank/DDBJ whole genome shotgun (WGS) entry which is preliminary data.</text>
</comment>
<keyword evidence="3" id="KW-1185">Reference proteome</keyword>
<accession>A0ABS4H1D3</accession>
<organism evidence="2 3">
    <name type="scientific">Paenibacillus sediminis</name>
    <dbReference type="NCBI Taxonomy" id="664909"/>
    <lineage>
        <taxon>Bacteria</taxon>
        <taxon>Bacillati</taxon>
        <taxon>Bacillota</taxon>
        <taxon>Bacilli</taxon>
        <taxon>Bacillales</taxon>
        <taxon>Paenibacillaceae</taxon>
        <taxon>Paenibacillus</taxon>
    </lineage>
</organism>
<keyword evidence="1" id="KW-0812">Transmembrane</keyword>
<gene>
    <name evidence="2" type="ORF">J2Z20_001181</name>
</gene>
<dbReference type="InterPro" id="IPR058247">
    <property type="entry name" value="DUF1453"/>
</dbReference>
<feature type="transmembrane region" description="Helical" evidence="1">
    <location>
        <begin position="36"/>
        <end position="53"/>
    </location>
</feature>
<evidence type="ECO:0000256" key="1">
    <source>
        <dbReference type="SAM" id="Phobius"/>
    </source>
</evidence>
<name>A0ABS4H1D3_9BACL</name>
<dbReference type="Pfam" id="PF07301">
    <property type="entry name" value="DUF1453"/>
    <property type="match status" value="1"/>
</dbReference>